<dbReference type="Proteomes" id="UP000699462">
    <property type="component" value="Unassembled WGS sequence"/>
</dbReference>
<evidence type="ECO:0000256" key="1">
    <source>
        <dbReference type="SAM" id="MobiDB-lite"/>
    </source>
</evidence>
<comment type="caution">
    <text evidence="2">The sequence shown here is derived from an EMBL/GenBank/DDBJ whole genome shotgun (WGS) entry which is preliminary data.</text>
</comment>
<evidence type="ECO:0000313" key="3">
    <source>
        <dbReference type="Proteomes" id="UP000699462"/>
    </source>
</evidence>
<accession>A0A8T0DHZ3</accession>
<feature type="compositionally biased region" description="Polar residues" evidence="1">
    <location>
        <begin position="39"/>
        <end position="53"/>
    </location>
</feature>
<dbReference type="EMBL" id="JTDF01004925">
    <property type="protein sequence ID" value="KAF8566564.1"/>
    <property type="molecule type" value="Genomic_DNA"/>
</dbReference>
<feature type="region of interest" description="Disordered" evidence="1">
    <location>
        <begin position="21"/>
        <end position="125"/>
    </location>
</feature>
<evidence type="ECO:0000313" key="2">
    <source>
        <dbReference type="EMBL" id="KAF8566564.1"/>
    </source>
</evidence>
<organism evidence="2 3">
    <name type="scientific">Paragonimus westermani</name>
    <dbReference type="NCBI Taxonomy" id="34504"/>
    <lineage>
        <taxon>Eukaryota</taxon>
        <taxon>Metazoa</taxon>
        <taxon>Spiralia</taxon>
        <taxon>Lophotrochozoa</taxon>
        <taxon>Platyhelminthes</taxon>
        <taxon>Trematoda</taxon>
        <taxon>Digenea</taxon>
        <taxon>Plagiorchiida</taxon>
        <taxon>Troglotremata</taxon>
        <taxon>Troglotrematidae</taxon>
        <taxon>Paragonimus</taxon>
    </lineage>
</organism>
<keyword evidence="3" id="KW-1185">Reference proteome</keyword>
<dbReference type="AlphaFoldDB" id="A0A8T0DHZ3"/>
<name>A0A8T0DHZ3_9TREM</name>
<proteinExistence type="predicted"/>
<feature type="compositionally biased region" description="Basic and acidic residues" evidence="1">
    <location>
        <begin position="21"/>
        <end position="38"/>
    </location>
</feature>
<gene>
    <name evidence="2" type="ORF">P879_06420</name>
</gene>
<protein>
    <submittedName>
        <fullName evidence="2">Uncharacterized protein</fullName>
    </submittedName>
</protein>
<reference evidence="2 3" key="1">
    <citation type="submission" date="2019-07" db="EMBL/GenBank/DDBJ databases">
        <title>Annotation for the trematode Paragonimus westermani.</title>
        <authorList>
            <person name="Choi Y.-J."/>
        </authorList>
    </citation>
    <scope>NUCLEOTIDE SEQUENCE [LARGE SCALE GENOMIC DNA]</scope>
    <source>
        <strain evidence="2">180907_Pwestermani</strain>
    </source>
</reference>
<feature type="compositionally biased region" description="Low complexity" evidence="1">
    <location>
        <begin position="54"/>
        <end position="64"/>
    </location>
</feature>
<sequence>MSRRTTISILREKLAELERMERDVDGTLKTCGEERRQSSPEISSTDHQNTKELSPTVPTSSTTPNEALERSKKANHSRAGSLRRMQSIEQDDEEQEELEKIMRNRPLPNLGVNGAGNDRQAAGEN</sequence>